<reference evidence="6" key="1">
    <citation type="journal article" date="2019" name="Int. J. Syst. Evol. Microbiol.">
        <title>The Global Catalogue of Microorganisms (GCM) 10K type strain sequencing project: providing services to taxonomists for standard genome sequencing and annotation.</title>
        <authorList>
            <consortium name="The Broad Institute Genomics Platform"/>
            <consortium name="The Broad Institute Genome Sequencing Center for Infectious Disease"/>
            <person name="Wu L."/>
            <person name="Ma J."/>
        </authorList>
    </citation>
    <scope>NUCLEOTIDE SEQUENCE [LARGE SCALE GENOMIC DNA]</scope>
    <source>
        <strain evidence="6">DT92</strain>
    </source>
</reference>
<keyword evidence="3" id="KW-0804">Transcription</keyword>
<gene>
    <name evidence="5" type="ORF">ACFSJT_06715</name>
</gene>
<evidence type="ECO:0000256" key="2">
    <source>
        <dbReference type="ARBA" id="ARBA00023125"/>
    </source>
</evidence>
<protein>
    <submittedName>
        <fullName evidence="5">Helix-turn-helix domain-containing protein</fullName>
    </submittedName>
</protein>
<dbReference type="SUPFAM" id="SSF47413">
    <property type="entry name" value="lambda repressor-like DNA-binding domains"/>
    <property type="match status" value="1"/>
</dbReference>
<dbReference type="PROSITE" id="PS50943">
    <property type="entry name" value="HTH_CROC1"/>
    <property type="match status" value="1"/>
</dbReference>
<dbReference type="PANTHER" id="PTHR46797">
    <property type="entry name" value="HTH-TYPE TRANSCRIPTIONAL REGULATOR"/>
    <property type="match status" value="1"/>
</dbReference>
<keyword evidence="6" id="KW-1185">Reference proteome</keyword>
<dbReference type="Gene3D" id="1.10.260.40">
    <property type="entry name" value="lambda repressor-like DNA-binding domains"/>
    <property type="match status" value="1"/>
</dbReference>
<evidence type="ECO:0000256" key="1">
    <source>
        <dbReference type="ARBA" id="ARBA00023015"/>
    </source>
</evidence>
<evidence type="ECO:0000313" key="6">
    <source>
        <dbReference type="Proteomes" id="UP001597344"/>
    </source>
</evidence>
<accession>A0ABW5AU10</accession>
<keyword evidence="1" id="KW-0805">Transcription regulation</keyword>
<evidence type="ECO:0000313" key="5">
    <source>
        <dbReference type="EMBL" id="MFD2186479.1"/>
    </source>
</evidence>
<dbReference type="PANTHER" id="PTHR46797:SF23">
    <property type="entry name" value="HTH-TYPE TRANSCRIPTIONAL REGULATOR SUTR"/>
    <property type="match status" value="1"/>
</dbReference>
<organism evidence="5 6">
    <name type="scientific">Aquimarina celericrescens</name>
    <dbReference type="NCBI Taxonomy" id="1964542"/>
    <lineage>
        <taxon>Bacteria</taxon>
        <taxon>Pseudomonadati</taxon>
        <taxon>Bacteroidota</taxon>
        <taxon>Flavobacteriia</taxon>
        <taxon>Flavobacteriales</taxon>
        <taxon>Flavobacteriaceae</taxon>
        <taxon>Aquimarina</taxon>
    </lineage>
</organism>
<dbReference type="InterPro" id="IPR050807">
    <property type="entry name" value="TransReg_Diox_bact_type"/>
</dbReference>
<dbReference type="Proteomes" id="UP001597344">
    <property type="component" value="Unassembled WGS sequence"/>
</dbReference>
<dbReference type="EMBL" id="JBHUHY010000003">
    <property type="protein sequence ID" value="MFD2186479.1"/>
    <property type="molecule type" value="Genomic_DNA"/>
</dbReference>
<feature type="domain" description="HTH cro/C1-type" evidence="4">
    <location>
        <begin position="13"/>
        <end position="67"/>
    </location>
</feature>
<dbReference type="CDD" id="cd00093">
    <property type="entry name" value="HTH_XRE"/>
    <property type="match status" value="1"/>
</dbReference>
<dbReference type="InterPro" id="IPR010982">
    <property type="entry name" value="Lambda_DNA-bd_dom_sf"/>
</dbReference>
<sequence>MEKDILIQFGERIRSLRISNKLSQEELANKTGFHRTYIGLIERGQRNLSLRNIEVFSKYFNLTVNELMNFENDKN</sequence>
<evidence type="ECO:0000256" key="3">
    <source>
        <dbReference type="ARBA" id="ARBA00023163"/>
    </source>
</evidence>
<name>A0ABW5AU10_9FLAO</name>
<keyword evidence="2" id="KW-0238">DNA-binding</keyword>
<evidence type="ECO:0000259" key="4">
    <source>
        <dbReference type="PROSITE" id="PS50943"/>
    </source>
</evidence>
<comment type="caution">
    <text evidence="5">The sequence shown here is derived from an EMBL/GenBank/DDBJ whole genome shotgun (WGS) entry which is preliminary data.</text>
</comment>
<dbReference type="Pfam" id="PF01381">
    <property type="entry name" value="HTH_3"/>
    <property type="match status" value="1"/>
</dbReference>
<dbReference type="SMART" id="SM00530">
    <property type="entry name" value="HTH_XRE"/>
    <property type="match status" value="1"/>
</dbReference>
<dbReference type="InterPro" id="IPR001387">
    <property type="entry name" value="Cro/C1-type_HTH"/>
</dbReference>
<proteinExistence type="predicted"/>
<dbReference type="RefSeq" id="WP_378319453.1">
    <property type="nucleotide sequence ID" value="NZ_JBHUHY010000003.1"/>
</dbReference>